<name>B6D5W3_9ABAC</name>
<dbReference type="GeneID" id="6965818"/>
<dbReference type="RefSeq" id="YP_002268079.1">
    <property type="nucleotide sequence ID" value="NC_011345.1"/>
</dbReference>
<dbReference type="Pfam" id="PF07346">
    <property type="entry name" value="DUF1477"/>
    <property type="match status" value="1"/>
</dbReference>
<dbReference type="OrthoDB" id="19035at10239"/>
<dbReference type="EMBL" id="EU839994">
    <property type="protein sequence ID" value="ACI28751.1"/>
    <property type="molecule type" value="Genomic_DNA"/>
</dbReference>
<reference evidence="1 2" key="1">
    <citation type="submission" date="2008-06" db="EMBL/GenBank/DDBJ databases">
        <title>Complete nucleotide sequence analysis of the Agrotis ipsilon multiple nucleopolyhedrovirus.</title>
        <authorList>
            <person name="Harrison R.L."/>
        </authorList>
    </citation>
    <scope>NUCLEOTIDE SEQUENCE [LARGE SCALE GENOMIC DNA]</scope>
    <source>
        <strain evidence="1 2">Illinois</strain>
    </source>
</reference>
<protein>
    <recommendedName>
        <fullName evidence="3">Ac19</fullName>
    </recommendedName>
</protein>
<evidence type="ECO:0000313" key="1">
    <source>
        <dbReference type="EMBL" id="ACI28751.1"/>
    </source>
</evidence>
<dbReference type="InterPro" id="IPR009946">
    <property type="entry name" value="AcMNPV_Orf4"/>
</dbReference>
<keyword evidence="2" id="KW-1185">Reference proteome</keyword>
<organism evidence="1 2">
    <name type="scientific">Agrotis ipsilon multiple nucleopolyhedrovirus</name>
    <dbReference type="NCBI Taxonomy" id="208013"/>
    <lineage>
        <taxon>Viruses</taxon>
        <taxon>Viruses incertae sedis</taxon>
        <taxon>Naldaviricetes</taxon>
        <taxon>Lefavirales</taxon>
        <taxon>Baculoviridae</taxon>
        <taxon>Alphabaculovirus</taxon>
        <taxon>Alphabaculovirus agipsilonis</taxon>
    </lineage>
</organism>
<dbReference type="Proteomes" id="UP000204251">
    <property type="component" value="Segment"/>
</dbReference>
<proteinExistence type="predicted"/>
<sequence length="111" mass="12598">MNSMIKLKSAGQMLNAILNIGNLVDTSKTNGQHLFYALCVSYVKMSVNGNCALNTLKVAFDKIIYIERTFFKRRRVLDYVLAYLADHSDGDNLQCAINTQCLDYLMSKYID</sequence>
<dbReference type="KEGG" id="vg:6965818"/>
<evidence type="ECO:0008006" key="3">
    <source>
        <dbReference type="Google" id="ProtNLM"/>
    </source>
</evidence>
<accession>B6D5W3</accession>
<evidence type="ECO:0000313" key="2">
    <source>
        <dbReference type="Proteomes" id="UP000204251"/>
    </source>
</evidence>